<accession>A0ABM8GAB3</accession>
<reference evidence="2" key="1">
    <citation type="journal article" date="2019" name="Int. J. Syst. Evol. Microbiol.">
        <title>The Global Catalogue of Microorganisms (GCM) 10K type strain sequencing project: providing services to taxonomists for standard genome sequencing and annotation.</title>
        <authorList>
            <consortium name="The Broad Institute Genomics Platform"/>
            <consortium name="The Broad Institute Genome Sequencing Center for Infectious Disease"/>
            <person name="Wu L."/>
            <person name="Ma J."/>
        </authorList>
    </citation>
    <scope>NUCLEOTIDE SEQUENCE [LARGE SCALE GENOMIC DNA]</scope>
    <source>
        <strain evidence="2">NBRC 108725</strain>
    </source>
</reference>
<gene>
    <name evidence="1" type="ORF">GCM10025866_10630</name>
</gene>
<dbReference type="EMBL" id="AP027731">
    <property type="protein sequence ID" value="BDZ45154.1"/>
    <property type="molecule type" value="Genomic_DNA"/>
</dbReference>
<protein>
    <submittedName>
        <fullName evidence="1">Uncharacterized protein</fullName>
    </submittedName>
</protein>
<proteinExistence type="predicted"/>
<organism evidence="1 2">
    <name type="scientific">Naasia aerilata</name>
    <dbReference type="NCBI Taxonomy" id="1162966"/>
    <lineage>
        <taxon>Bacteria</taxon>
        <taxon>Bacillati</taxon>
        <taxon>Actinomycetota</taxon>
        <taxon>Actinomycetes</taxon>
        <taxon>Micrococcales</taxon>
        <taxon>Microbacteriaceae</taxon>
        <taxon>Naasia</taxon>
    </lineage>
</organism>
<dbReference type="Proteomes" id="UP001321498">
    <property type="component" value="Chromosome"/>
</dbReference>
<sequence>MPGDRDLRRLAGAVDEVSGVRVHLRRRQEGPHGDERGLFVHEVGIVEGSASVLGPAHMVLEHERSPCACGGGEGTRLGPRLLGEGHEERDDGARRALARVIALAEPVAADEGLPSGE</sequence>
<name>A0ABM8GAB3_9MICO</name>
<evidence type="ECO:0000313" key="1">
    <source>
        <dbReference type="EMBL" id="BDZ45154.1"/>
    </source>
</evidence>
<evidence type="ECO:0000313" key="2">
    <source>
        <dbReference type="Proteomes" id="UP001321498"/>
    </source>
</evidence>
<keyword evidence="2" id="KW-1185">Reference proteome</keyword>